<dbReference type="PANTHER" id="PTHR35038:SF8">
    <property type="entry name" value="C-TYPE POLYHEME CYTOCHROME OMCC"/>
    <property type="match status" value="1"/>
</dbReference>
<proteinExistence type="predicted"/>
<dbReference type="SUPFAM" id="SSF48695">
    <property type="entry name" value="Multiheme cytochromes"/>
    <property type="match status" value="1"/>
</dbReference>
<name>A0A381WSL4_9ZZZZ</name>
<dbReference type="InterPro" id="IPR011989">
    <property type="entry name" value="ARM-like"/>
</dbReference>
<dbReference type="InterPro" id="IPR036280">
    <property type="entry name" value="Multihaem_cyt_sf"/>
</dbReference>
<dbReference type="Pfam" id="PF09699">
    <property type="entry name" value="Paired_CXXCH_1"/>
    <property type="match status" value="1"/>
</dbReference>
<feature type="domain" description="Doubled CXXCH motif" evidence="2">
    <location>
        <begin position="257"/>
        <end position="283"/>
    </location>
</feature>
<dbReference type="InterPro" id="IPR051829">
    <property type="entry name" value="Multiheme_Cytochr_ET"/>
</dbReference>
<dbReference type="SUPFAM" id="SSF48371">
    <property type="entry name" value="ARM repeat"/>
    <property type="match status" value="1"/>
</dbReference>
<dbReference type="Gene3D" id="1.10.1130.10">
    <property type="entry name" value="Flavocytochrome C3, Chain A"/>
    <property type="match status" value="2"/>
</dbReference>
<dbReference type="PANTHER" id="PTHR35038">
    <property type="entry name" value="DISSIMILATORY SULFITE REDUCTASE SIRA"/>
    <property type="match status" value="1"/>
</dbReference>
<dbReference type="PROSITE" id="PS50005">
    <property type="entry name" value="TPR"/>
    <property type="match status" value="1"/>
</dbReference>
<feature type="domain" description="Cytochrome c-552/4" evidence="3">
    <location>
        <begin position="112"/>
        <end position="151"/>
    </location>
</feature>
<protein>
    <submittedName>
        <fullName evidence="4">Uncharacterized protein</fullName>
    </submittedName>
</protein>
<dbReference type="EMBL" id="UINC01012739">
    <property type="protein sequence ID" value="SVA55450.1"/>
    <property type="molecule type" value="Genomic_DNA"/>
</dbReference>
<evidence type="ECO:0000313" key="4">
    <source>
        <dbReference type="EMBL" id="SVA55450.1"/>
    </source>
</evidence>
<dbReference type="InterPro" id="IPR011990">
    <property type="entry name" value="TPR-like_helical_dom_sf"/>
</dbReference>
<gene>
    <name evidence="4" type="ORF">METZ01_LOCUS108304</name>
</gene>
<dbReference type="GO" id="GO:0016491">
    <property type="term" value="F:oxidoreductase activity"/>
    <property type="evidence" value="ECO:0007669"/>
    <property type="project" value="TreeGrafter"/>
</dbReference>
<accession>A0A381WSL4</accession>
<evidence type="ECO:0000256" key="1">
    <source>
        <dbReference type="ARBA" id="ARBA00022729"/>
    </source>
</evidence>
<sequence length="693" mass="77791">VASDQTVLGDFDNVSFVYNDVASIFFEQDGDFWIRTDGPNGALENYKITHTFGFEPLQQYLVQLPRGHYQSISIAWDTRSAAEGGQRWFHLYPDEKIDHNDPLHWTGTFQNWNTTCAECHSTNLKKNYTLSEDAFETTWSSIDVDCEACHGPGSHHVATPSDAQLGLKAKNRSWVLNDETGIASRMPELTTHDEVEVCGQCHARRSQFGDEYEPGQALLDAYRPALLNPVLYHSDGQILGEVFVYGSFLQSAMYRAGVSCSDCHDPHSTKLRVSGNALCGQCHLVTQFDTYEHHRHLTENAPVDCVDCHMRSETYMIVDPRSDHSFRVPRPDLSVKIGTPNACNDCHQNQTAQWAADQIGSWYPEGRNTKFHYGEAIHAGRTWSENRIPMLSRVIEDNEMPAIVRATAINLLANQIDGQTLDLLTQNLNDREPLVQLAALEALQNIPVEMRMQLAQRFLSHPLKAFRMDAGRTLIPLRNEFSERRRQDLDAAVDEYIESQRFNSDRGEGLFNLGGTLGQLGRLGDAEEAFQIGLKQSPSFTPTYVNLSDLYRSQGRENEAEQLLREGMELNPNDQALTAALGFSLVRTNKPTEALEMLARASQLAPEEPYYQYILGVALNSMNERERGVEVLQKAYERFPGNREILIALATIHRDMGATESALRYAHALLAISPSDGTARALLNQLDNGPVAE</sequence>
<dbReference type="Gene3D" id="1.25.10.10">
    <property type="entry name" value="Leucine-rich Repeat Variant"/>
    <property type="match status" value="1"/>
</dbReference>
<dbReference type="InterPro" id="IPR019734">
    <property type="entry name" value="TPR_rpt"/>
</dbReference>
<dbReference type="Gene3D" id="1.25.40.10">
    <property type="entry name" value="Tetratricopeptide repeat domain"/>
    <property type="match status" value="2"/>
</dbReference>
<organism evidence="4">
    <name type="scientific">marine metagenome</name>
    <dbReference type="NCBI Taxonomy" id="408172"/>
    <lineage>
        <taxon>unclassified sequences</taxon>
        <taxon>metagenomes</taxon>
        <taxon>ecological metagenomes</taxon>
    </lineage>
</organism>
<dbReference type="Pfam" id="PF14559">
    <property type="entry name" value="TPR_19"/>
    <property type="match status" value="1"/>
</dbReference>
<dbReference type="Pfam" id="PF13435">
    <property type="entry name" value="Cytochrome_C554"/>
    <property type="match status" value="1"/>
</dbReference>
<reference evidence="4" key="1">
    <citation type="submission" date="2018-05" db="EMBL/GenBank/DDBJ databases">
        <authorList>
            <person name="Lanie J.A."/>
            <person name="Ng W.-L."/>
            <person name="Kazmierczak K.M."/>
            <person name="Andrzejewski T.M."/>
            <person name="Davidsen T.M."/>
            <person name="Wayne K.J."/>
            <person name="Tettelin H."/>
            <person name="Glass J.I."/>
            <person name="Rusch D."/>
            <person name="Podicherti R."/>
            <person name="Tsui H.-C.T."/>
            <person name="Winkler M.E."/>
        </authorList>
    </citation>
    <scope>NUCLEOTIDE SEQUENCE</scope>
</reference>
<dbReference type="AlphaFoldDB" id="A0A381WSL4"/>
<dbReference type="SUPFAM" id="SSF48452">
    <property type="entry name" value="TPR-like"/>
    <property type="match status" value="1"/>
</dbReference>
<dbReference type="InterPro" id="IPR023155">
    <property type="entry name" value="Cyt_c-552/4"/>
</dbReference>
<dbReference type="InterPro" id="IPR010177">
    <property type="entry name" value="Paired_CXXCH_1"/>
</dbReference>
<evidence type="ECO:0000259" key="2">
    <source>
        <dbReference type="Pfam" id="PF09699"/>
    </source>
</evidence>
<keyword evidence="1" id="KW-0732">Signal</keyword>
<evidence type="ECO:0000259" key="3">
    <source>
        <dbReference type="Pfam" id="PF13435"/>
    </source>
</evidence>
<dbReference type="InterPro" id="IPR016024">
    <property type="entry name" value="ARM-type_fold"/>
</dbReference>
<feature type="non-terminal residue" evidence="4">
    <location>
        <position position="1"/>
    </location>
</feature>
<dbReference type="SMART" id="SM00028">
    <property type="entry name" value="TPR"/>
    <property type="match status" value="4"/>
</dbReference>